<feature type="domain" description="C2H2-type" evidence="8">
    <location>
        <begin position="1663"/>
        <end position="1690"/>
    </location>
</feature>
<dbReference type="STRING" id="75743.A0A401PQ35"/>
<feature type="compositionally biased region" description="Polar residues" evidence="7">
    <location>
        <begin position="1391"/>
        <end position="1404"/>
    </location>
</feature>
<dbReference type="Proteomes" id="UP000288216">
    <property type="component" value="Unassembled WGS sequence"/>
</dbReference>
<dbReference type="InterPro" id="IPR051643">
    <property type="entry name" value="Transcr_Reg_ZincFinger"/>
</dbReference>
<evidence type="ECO:0000259" key="8">
    <source>
        <dbReference type="PROSITE" id="PS50157"/>
    </source>
</evidence>
<feature type="region of interest" description="Disordered" evidence="7">
    <location>
        <begin position="23"/>
        <end position="82"/>
    </location>
</feature>
<feature type="compositionally biased region" description="Low complexity" evidence="7">
    <location>
        <begin position="1326"/>
        <end position="1377"/>
    </location>
</feature>
<feature type="region of interest" description="Disordered" evidence="7">
    <location>
        <begin position="554"/>
        <end position="577"/>
    </location>
</feature>
<dbReference type="OMA" id="FEVSCTR"/>
<comment type="caution">
    <text evidence="9">The sequence shown here is derived from an EMBL/GenBank/DDBJ whole genome shotgun (WGS) entry which is preliminary data.</text>
</comment>
<dbReference type="PROSITE" id="PS00028">
    <property type="entry name" value="ZINC_FINGER_C2H2_1"/>
    <property type="match status" value="4"/>
</dbReference>
<evidence type="ECO:0000256" key="3">
    <source>
        <dbReference type="ARBA" id="ARBA00022771"/>
    </source>
</evidence>
<name>A0A401PQ35_SCYTO</name>
<feature type="region of interest" description="Disordered" evidence="7">
    <location>
        <begin position="420"/>
        <end position="448"/>
    </location>
</feature>
<dbReference type="EMBL" id="BFAA01013710">
    <property type="protein sequence ID" value="GCB75229.1"/>
    <property type="molecule type" value="Genomic_DNA"/>
</dbReference>
<feature type="compositionally biased region" description="Low complexity" evidence="7">
    <location>
        <begin position="1730"/>
        <end position="1741"/>
    </location>
</feature>
<feature type="compositionally biased region" description="Basic and acidic residues" evidence="7">
    <location>
        <begin position="61"/>
        <end position="82"/>
    </location>
</feature>
<feature type="region of interest" description="Disordered" evidence="7">
    <location>
        <begin position="914"/>
        <end position="1079"/>
    </location>
</feature>
<sequence length="1813" mass="194669">MEKSSNQELIAWDEEMQTNVNKGFCSPDDVLNLSGDQVDNVGPPCHASGGEANTGFGRYVSGREERREQPLRAESEMGADHPMRAPLSLGAKMEYESPFVDSSPGGEPVSPPEQHANLGQAEATGSGEGPVVTELGHVPTHSALPEDLRTPAENAGDHMSVSSFSSCLPETILDGINMNVSEVGGPGLLATYTQKEQGIHTANTVQSTAVGQILYGFDLACERDGDQYTSLDQLTYEYDVACEEEEVQYTSLDPVSYSFDVSCEADDDLNTSVDPMSYEFEVSCTRDDDEMVCFSQSALDSGKTADAPAPGTDNGKAINDVHCALPSWADAELVVGPLGHQTNAGCSAAVSPLRNEGSCKKVAVTEIPVDIPGDQMPPMEEVHRTEQALASLGKDCIPEMKQYPDYCEPAPVCYHQYLSTSEDKEPSQSGMDERFSEQRDGGSNAPTNTSVTNYTLSLCQAASWDCSSAVGADCVEKPLQLPATASAERGTQAPRATSGQWSESSPSSSGGEALDVPVSGSAERADPTGQVAQATEKETEAIQSAAPLFADNARLPDDKAMPQGSSPSQNREAADGSVLVRTGLNASPARTEEVAGGAEVASSADVSSLASAQPTNSGELSALTSTSTETAPGTFRAGDPNTAEGGTGTSPGRDPEGTSEQPCPDKSEEGAASEESGGLAGHATSTKAPAPVAGRERGQGLEQVDDCPGLSKIASEGSRQLSGKGHENEEPLAKRVEESTSKELPRECKVISKESSAAFTDVAPEDSEEAFKPRPGEHNVGKYLNVARDYRVDCVKPLLTPASGLLLPNECEGEKESCVAPAAVATRNPVSLGEPSLYTCTKCSVYFQDREYLHRHMLDHFDGQAEEGLVGGLRPFACHECGHAFCDPTSLQVHLSLHQERRASFMEAIQELTDPRGEGHGARRQGSFGTNSAKLPAEPSKAHVQAAASEGLQEHHWRSHPGGAEKCKSPRAPGLGMPPQPTKADPRVNNEGPPAPRAESLYKDHTKLSQQQLYQQKAGCPPTRPARPSASRGAADSHGQPDKCESSPRFLTSSALGEDKPEGASLPSTTRGPCPYEGDHPLLFQGNLKYKMALDVPEAENSKLRTHSVLGSKKWVTPQNSQYKPSVGLPDFSGLPNLARSNPGPQKGAINPSCGLQKKNEQVGGEHGAGRGIALTYRKIVIDHFSSRITKGGSLLHNDFMRLKNDKEGIVGNKTCHISLGGRENPAQNTSGFPEQRVQIGDLRGLPVKKRRMSTEPTAASCRPQSVRKHTNKLLETINIPPDLSVGQHQQLVRMTSLVLLDKMDRQPGCDSVLDEKELLSFLGPRESQSQSEARESQSQSEARESQSQSEAQDSQSQSEVKESQSQIEVKDSQSQSEVKESQSHIEAKESQSQSEAKDGQSQSEAKDGQSQSEAKESQSQSEAKDGQSQSEAKESQSQSEAKESQSQHEAGEIHSQPEPMGRHSQHDPRETVASQSKCEPVGSTSKCGPRENHSQREPMTSQSQCEPRGSMSPRGPRKNHFQRKPVASVPQRGPRENHSLREPISEERELASSAEAGIDKGIFWEVPSEDLPVELMKKSKDLLSKNLLRMFPLEERECPYCPDKFHTGIGLANHVRGHLKRVGISYNTRHFISAEEVTAIEKEFSLQKLKRKALKVRGGAVERCNLCGANFDSRAGMSSHARAHLRELGVMTWSATSSPIDLLNELLQDLVPSSVTDGQSVPDTGLQGARGYRTGAAAARSEGSNPHPRLKSFAAANNSSPLRKKGEIRNQKAFVYRAQEEGFASPEGGICLYSGVPSFSKTTQFGLAQFMR</sequence>
<feature type="compositionally biased region" description="Low complexity" evidence="7">
    <location>
        <begin position="1410"/>
        <end position="1440"/>
    </location>
</feature>
<dbReference type="GO" id="GO:0000978">
    <property type="term" value="F:RNA polymerase II cis-regulatory region sequence-specific DNA binding"/>
    <property type="evidence" value="ECO:0007669"/>
    <property type="project" value="TreeGrafter"/>
</dbReference>
<feature type="compositionally biased region" description="Low complexity" evidence="7">
    <location>
        <begin position="1026"/>
        <end position="1037"/>
    </location>
</feature>
<feature type="compositionally biased region" description="Low complexity" evidence="7">
    <location>
        <begin position="606"/>
        <end position="631"/>
    </location>
</feature>
<dbReference type="InterPro" id="IPR036236">
    <property type="entry name" value="Znf_C2H2_sf"/>
</dbReference>
<evidence type="ECO:0000256" key="1">
    <source>
        <dbReference type="ARBA" id="ARBA00004123"/>
    </source>
</evidence>
<accession>A0A401PQ35</accession>
<proteinExistence type="predicted"/>
<feature type="region of interest" description="Disordered" evidence="7">
    <location>
        <begin position="1715"/>
        <end position="1765"/>
    </location>
</feature>
<dbReference type="GO" id="GO:0008270">
    <property type="term" value="F:zinc ion binding"/>
    <property type="evidence" value="ECO:0007669"/>
    <property type="project" value="UniProtKB-KW"/>
</dbReference>
<keyword evidence="2" id="KW-0479">Metal-binding</keyword>
<feature type="region of interest" description="Disordered" evidence="7">
    <location>
        <begin position="96"/>
        <end position="135"/>
    </location>
</feature>
<dbReference type="Gene3D" id="3.30.160.60">
    <property type="entry name" value="Classic Zinc Finger"/>
    <property type="match status" value="1"/>
</dbReference>
<feature type="compositionally biased region" description="Low complexity" evidence="7">
    <location>
        <begin position="673"/>
        <end position="683"/>
    </location>
</feature>
<dbReference type="PROSITE" id="PS50157">
    <property type="entry name" value="ZINC_FINGER_C2H2_2"/>
    <property type="match status" value="3"/>
</dbReference>
<dbReference type="InterPro" id="IPR013087">
    <property type="entry name" value="Znf_C2H2_type"/>
</dbReference>
<dbReference type="OrthoDB" id="8963894at2759"/>
<reference evidence="9 10" key="1">
    <citation type="journal article" date="2018" name="Nat. Ecol. Evol.">
        <title>Shark genomes provide insights into elasmobranch evolution and the origin of vertebrates.</title>
        <authorList>
            <person name="Hara Y"/>
            <person name="Yamaguchi K"/>
            <person name="Onimaru K"/>
            <person name="Kadota M"/>
            <person name="Koyanagi M"/>
            <person name="Keeley SD"/>
            <person name="Tatsumi K"/>
            <person name="Tanaka K"/>
            <person name="Motone F"/>
            <person name="Kageyama Y"/>
            <person name="Nozu R"/>
            <person name="Adachi N"/>
            <person name="Nishimura O"/>
            <person name="Nakagawa R"/>
            <person name="Tanegashima C"/>
            <person name="Kiyatake I"/>
            <person name="Matsumoto R"/>
            <person name="Murakumo K"/>
            <person name="Nishida K"/>
            <person name="Terakita A"/>
            <person name="Kuratani S"/>
            <person name="Sato K"/>
            <person name="Hyodo S Kuraku.S."/>
        </authorList>
    </citation>
    <scope>NUCLEOTIDE SEQUENCE [LARGE SCALE GENOMIC DNA]</scope>
</reference>
<feature type="compositionally biased region" description="Basic and acidic residues" evidence="7">
    <location>
        <begin position="724"/>
        <end position="747"/>
    </location>
</feature>
<evidence type="ECO:0000313" key="9">
    <source>
        <dbReference type="EMBL" id="GCB75229.1"/>
    </source>
</evidence>
<dbReference type="SUPFAM" id="SSF57667">
    <property type="entry name" value="beta-beta-alpha zinc fingers"/>
    <property type="match status" value="1"/>
</dbReference>
<dbReference type="PANTHER" id="PTHR24396:SF22">
    <property type="entry name" value="PROTEIN WIZ"/>
    <property type="match status" value="1"/>
</dbReference>
<comment type="subcellular location">
    <subcellularLocation>
        <location evidence="1">Nucleus</location>
    </subcellularLocation>
</comment>
<dbReference type="SMART" id="SM00355">
    <property type="entry name" value="ZnF_C2H2"/>
    <property type="match status" value="4"/>
</dbReference>
<feature type="region of interest" description="Disordered" evidence="7">
    <location>
        <begin position="1322"/>
        <end position="1553"/>
    </location>
</feature>
<keyword evidence="4" id="KW-0862">Zinc</keyword>
<gene>
    <name evidence="9" type="ORF">scyTo_0018981</name>
</gene>
<organism evidence="9 10">
    <name type="scientific">Scyliorhinus torazame</name>
    <name type="common">Cloudy catshark</name>
    <name type="synonym">Catulus torazame</name>
    <dbReference type="NCBI Taxonomy" id="75743"/>
    <lineage>
        <taxon>Eukaryota</taxon>
        <taxon>Metazoa</taxon>
        <taxon>Chordata</taxon>
        <taxon>Craniata</taxon>
        <taxon>Vertebrata</taxon>
        <taxon>Chondrichthyes</taxon>
        <taxon>Elasmobranchii</taxon>
        <taxon>Galeomorphii</taxon>
        <taxon>Galeoidea</taxon>
        <taxon>Carcharhiniformes</taxon>
        <taxon>Scyliorhinidae</taxon>
        <taxon>Scyliorhinus</taxon>
    </lineage>
</organism>
<feature type="compositionally biased region" description="Basic and acidic residues" evidence="7">
    <location>
        <begin position="421"/>
        <end position="440"/>
    </location>
</feature>
<feature type="compositionally biased region" description="Basic and acidic residues" evidence="7">
    <location>
        <begin position="1534"/>
        <end position="1551"/>
    </location>
</feature>
<feature type="region of interest" description="Disordered" evidence="7">
    <location>
        <begin position="606"/>
        <end position="747"/>
    </location>
</feature>
<dbReference type="Pfam" id="PF00096">
    <property type="entry name" value="zf-C2H2"/>
    <property type="match status" value="1"/>
</dbReference>
<dbReference type="GO" id="GO:0005634">
    <property type="term" value="C:nucleus"/>
    <property type="evidence" value="ECO:0007669"/>
    <property type="project" value="UniProtKB-SubCell"/>
</dbReference>
<evidence type="ECO:0000256" key="2">
    <source>
        <dbReference type="ARBA" id="ARBA00022723"/>
    </source>
</evidence>
<keyword evidence="3 6" id="KW-0863">Zinc-finger</keyword>
<keyword evidence="5" id="KW-0539">Nucleus</keyword>
<feature type="compositionally biased region" description="Polar residues" evidence="7">
    <location>
        <begin position="1473"/>
        <end position="1487"/>
    </location>
</feature>
<protein>
    <recommendedName>
        <fullName evidence="8">C2H2-type domain-containing protein</fullName>
    </recommendedName>
</protein>
<evidence type="ECO:0000256" key="4">
    <source>
        <dbReference type="ARBA" id="ARBA00022833"/>
    </source>
</evidence>
<feature type="compositionally biased region" description="Basic and acidic residues" evidence="7">
    <location>
        <begin position="1378"/>
        <end position="1390"/>
    </location>
</feature>
<evidence type="ECO:0000256" key="7">
    <source>
        <dbReference type="SAM" id="MobiDB-lite"/>
    </source>
</evidence>
<feature type="compositionally biased region" description="Basic and acidic residues" evidence="7">
    <location>
        <begin position="1461"/>
        <end position="1471"/>
    </location>
</feature>
<keyword evidence="10" id="KW-1185">Reference proteome</keyword>
<feature type="compositionally biased region" description="Basic and acidic residues" evidence="7">
    <location>
        <begin position="1441"/>
        <end position="1453"/>
    </location>
</feature>
<evidence type="ECO:0000256" key="5">
    <source>
        <dbReference type="ARBA" id="ARBA00023242"/>
    </source>
</evidence>
<feature type="region of interest" description="Disordered" evidence="7">
    <location>
        <begin position="485"/>
        <end position="540"/>
    </location>
</feature>
<feature type="domain" description="C2H2-type" evidence="8">
    <location>
        <begin position="838"/>
        <end position="865"/>
    </location>
</feature>
<feature type="domain" description="C2H2-type" evidence="8">
    <location>
        <begin position="876"/>
        <end position="903"/>
    </location>
</feature>
<evidence type="ECO:0000313" key="10">
    <source>
        <dbReference type="Proteomes" id="UP000288216"/>
    </source>
</evidence>
<evidence type="ECO:0000256" key="6">
    <source>
        <dbReference type="PROSITE-ProRule" id="PRU00042"/>
    </source>
</evidence>
<dbReference type="PANTHER" id="PTHR24396">
    <property type="entry name" value="ZINC FINGER PROTEIN"/>
    <property type="match status" value="1"/>
</dbReference>
<dbReference type="GO" id="GO:0000981">
    <property type="term" value="F:DNA-binding transcription factor activity, RNA polymerase II-specific"/>
    <property type="evidence" value="ECO:0007669"/>
    <property type="project" value="TreeGrafter"/>
</dbReference>
<feature type="compositionally biased region" description="Low complexity" evidence="7">
    <location>
        <begin position="498"/>
        <end position="511"/>
    </location>
</feature>